<evidence type="ECO:0000313" key="1">
    <source>
        <dbReference type="EMBL" id="MBX22521.1"/>
    </source>
</evidence>
<proteinExistence type="predicted"/>
<name>A0A2P2LX27_RHIMU</name>
<dbReference type="EMBL" id="GGEC01042037">
    <property type="protein sequence ID" value="MBX22521.1"/>
    <property type="molecule type" value="Transcribed_RNA"/>
</dbReference>
<organism evidence="1">
    <name type="scientific">Rhizophora mucronata</name>
    <name type="common">Asiatic mangrove</name>
    <dbReference type="NCBI Taxonomy" id="61149"/>
    <lineage>
        <taxon>Eukaryota</taxon>
        <taxon>Viridiplantae</taxon>
        <taxon>Streptophyta</taxon>
        <taxon>Embryophyta</taxon>
        <taxon>Tracheophyta</taxon>
        <taxon>Spermatophyta</taxon>
        <taxon>Magnoliopsida</taxon>
        <taxon>eudicotyledons</taxon>
        <taxon>Gunneridae</taxon>
        <taxon>Pentapetalae</taxon>
        <taxon>rosids</taxon>
        <taxon>fabids</taxon>
        <taxon>Malpighiales</taxon>
        <taxon>Rhizophoraceae</taxon>
        <taxon>Rhizophora</taxon>
    </lineage>
</organism>
<dbReference type="AlphaFoldDB" id="A0A2P2LX27"/>
<sequence>MKAQDKKILKKIKYLSPARLRESPFSTRKDFLVLASSQNPEDIIAGRRYSQKHVMV</sequence>
<accession>A0A2P2LX27</accession>
<protein>
    <submittedName>
        <fullName evidence="1">Uncharacterized protein</fullName>
    </submittedName>
</protein>
<reference evidence="1" key="1">
    <citation type="submission" date="2018-02" db="EMBL/GenBank/DDBJ databases">
        <title>Rhizophora mucronata_Transcriptome.</title>
        <authorList>
            <person name="Meera S.P."/>
            <person name="Sreeshan A."/>
            <person name="Augustine A."/>
        </authorList>
    </citation>
    <scope>NUCLEOTIDE SEQUENCE</scope>
    <source>
        <tissue evidence="1">Leaf</tissue>
    </source>
</reference>